<dbReference type="InterPro" id="IPR036915">
    <property type="entry name" value="Cyclin-like_sf"/>
</dbReference>
<dbReference type="PANTHER" id="PTHR15615:SF108">
    <property type="entry name" value="PROTEIN CNPPD1"/>
    <property type="match status" value="1"/>
</dbReference>
<name>A0AAW1SJ95_9CHLO</name>
<accession>A0AAW1SJ95</accession>
<comment type="similarity">
    <text evidence="1">Belongs to the cyclin family. Cyclin U/P subfamily.</text>
</comment>
<dbReference type="SUPFAM" id="SSF47954">
    <property type="entry name" value="Cyclin-like"/>
    <property type="match status" value="1"/>
</dbReference>
<evidence type="ECO:0000313" key="2">
    <source>
        <dbReference type="EMBL" id="KAK9845763.1"/>
    </source>
</evidence>
<dbReference type="PANTHER" id="PTHR15615">
    <property type="match status" value="1"/>
</dbReference>
<keyword evidence="3" id="KW-1185">Reference proteome</keyword>
<evidence type="ECO:0008006" key="4">
    <source>
        <dbReference type="Google" id="ProtNLM"/>
    </source>
</evidence>
<organism evidence="2 3">
    <name type="scientific">Elliptochloris bilobata</name>
    <dbReference type="NCBI Taxonomy" id="381761"/>
    <lineage>
        <taxon>Eukaryota</taxon>
        <taxon>Viridiplantae</taxon>
        <taxon>Chlorophyta</taxon>
        <taxon>core chlorophytes</taxon>
        <taxon>Trebouxiophyceae</taxon>
        <taxon>Trebouxiophyceae incertae sedis</taxon>
        <taxon>Elliptochloris clade</taxon>
        <taxon>Elliptochloris</taxon>
    </lineage>
</organism>
<reference evidence="2 3" key="1">
    <citation type="journal article" date="2024" name="Nat. Commun.">
        <title>Phylogenomics reveals the evolutionary origins of lichenization in chlorophyte algae.</title>
        <authorList>
            <person name="Puginier C."/>
            <person name="Libourel C."/>
            <person name="Otte J."/>
            <person name="Skaloud P."/>
            <person name="Haon M."/>
            <person name="Grisel S."/>
            <person name="Petersen M."/>
            <person name="Berrin J.G."/>
            <person name="Delaux P.M."/>
            <person name="Dal Grande F."/>
            <person name="Keller J."/>
        </authorList>
    </citation>
    <scope>NUCLEOTIDE SEQUENCE [LARGE SCALE GENOMIC DNA]</scope>
    <source>
        <strain evidence="2 3">SAG 245.80</strain>
    </source>
</reference>
<dbReference type="AlphaFoldDB" id="A0AAW1SJ95"/>
<dbReference type="Pfam" id="PF08613">
    <property type="entry name" value="Cyclin"/>
    <property type="match status" value="1"/>
</dbReference>
<evidence type="ECO:0000313" key="3">
    <source>
        <dbReference type="Proteomes" id="UP001445335"/>
    </source>
</evidence>
<evidence type="ECO:0000256" key="1">
    <source>
        <dbReference type="ARBA" id="ARBA00007215"/>
    </source>
</evidence>
<dbReference type="EMBL" id="JALJOU010000002">
    <property type="protein sequence ID" value="KAK9845763.1"/>
    <property type="molecule type" value="Genomic_DNA"/>
</dbReference>
<protein>
    <recommendedName>
        <fullName evidence="4">Cyclin</fullName>
    </recommendedName>
</protein>
<dbReference type="Proteomes" id="UP001445335">
    <property type="component" value="Unassembled WGS sequence"/>
</dbReference>
<dbReference type="Gene3D" id="1.10.472.10">
    <property type="entry name" value="Cyclin-like"/>
    <property type="match status" value="1"/>
</dbReference>
<sequence>MPEVQVALPTEGCCHLMLTAAFARGTLCPFTRPAEPILRERASGRDCVGQATAASPELVGSEASEAEVLGLLAACLEALVERRASGMGSSSSQEGEGSRAERISKYAKCSPACFAMAFSYMERVSQVDPAHTLTLLNVHRLLITAVLLAAKLTDDNFFNNAYFAKIGGITTPELNRLELQLLKLLDFRL</sequence>
<gene>
    <name evidence="2" type="ORF">WJX81_001834</name>
</gene>
<proteinExistence type="inferred from homology"/>
<dbReference type="GO" id="GO:0019901">
    <property type="term" value="F:protein kinase binding"/>
    <property type="evidence" value="ECO:0007669"/>
    <property type="project" value="InterPro"/>
</dbReference>
<dbReference type="InterPro" id="IPR013922">
    <property type="entry name" value="Cyclin_PHO80-like"/>
</dbReference>
<comment type="caution">
    <text evidence="2">The sequence shown here is derived from an EMBL/GenBank/DDBJ whole genome shotgun (WGS) entry which is preliminary data.</text>
</comment>